<evidence type="ECO:0000313" key="3">
    <source>
        <dbReference type="Proteomes" id="UP000070160"/>
    </source>
</evidence>
<organism evidence="2 3">
    <name type="scientific">Megasphaera hutchinsoni</name>
    <dbReference type="NCBI Taxonomy" id="1588748"/>
    <lineage>
        <taxon>Bacteria</taxon>
        <taxon>Bacillati</taxon>
        <taxon>Bacillota</taxon>
        <taxon>Negativicutes</taxon>
        <taxon>Veillonellales</taxon>
        <taxon>Veillonellaceae</taxon>
        <taxon>Megasphaera</taxon>
    </lineage>
</organism>
<keyword evidence="3" id="KW-1185">Reference proteome</keyword>
<sequence>MQYGWIIGGIIILFIINKIFLMPLRKLTMHIIMGIVVLYVINTYGSIIGLATVPITAVTGIIIGILGFPGTILLTLYYTFLQ</sequence>
<dbReference type="PATRIC" id="fig|1588748.3.peg.1208"/>
<gene>
    <name evidence="2" type="ORF">HMPREF3182_01250</name>
</gene>
<dbReference type="Pfam" id="PF07441">
    <property type="entry name" value="BofA"/>
    <property type="match status" value="1"/>
</dbReference>
<dbReference type="InterPro" id="IPR010001">
    <property type="entry name" value="BofA"/>
</dbReference>
<evidence type="ECO:0000256" key="1">
    <source>
        <dbReference type="SAM" id="Phobius"/>
    </source>
</evidence>
<keyword evidence="1" id="KW-1133">Transmembrane helix</keyword>
<dbReference type="STRING" id="1588748.HMPREF3182_01250"/>
<comment type="caution">
    <text evidence="2">The sequence shown here is derived from an EMBL/GenBank/DDBJ whole genome shotgun (WGS) entry which is preliminary data.</text>
</comment>
<protein>
    <submittedName>
        <fullName evidence="2">Pro-sigmaK processing inhibitor BofA</fullName>
    </submittedName>
</protein>
<keyword evidence="1" id="KW-0812">Transmembrane</keyword>
<accession>A0A134CE50</accession>
<dbReference type="Proteomes" id="UP000070160">
    <property type="component" value="Unassembled WGS sequence"/>
</dbReference>
<keyword evidence="1" id="KW-0472">Membrane</keyword>
<name>A0A134CE50_9FIRM</name>
<evidence type="ECO:0000313" key="2">
    <source>
        <dbReference type="EMBL" id="KXB90496.1"/>
    </source>
</evidence>
<reference evidence="3" key="1">
    <citation type="submission" date="2016-01" db="EMBL/GenBank/DDBJ databases">
        <authorList>
            <person name="Mitreva M."/>
            <person name="Pepin K.H."/>
            <person name="Mihindukulasuriya K.A."/>
            <person name="Fulton R."/>
            <person name="Fronick C."/>
            <person name="O'Laughlin M."/>
            <person name="Miner T."/>
            <person name="Herter B."/>
            <person name="Rosa B.A."/>
            <person name="Cordes M."/>
            <person name="Tomlinson C."/>
            <person name="Wollam A."/>
            <person name="Palsikar V.B."/>
            <person name="Mardis E.R."/>
            <person name="Wilson R.K."/>
        </authorList>
    </citation>
    <scope>NUCLEOTIDE SEQUENCE [LARGE SCALE GENOMIC DNA]</scope>
    <source>
        <strain evidence="3">KA00182</strain>
    </source>
</reference>
<dbReference type="EMBL" id="LSDT01000046">
    <property type="protein sequence ID" value="KXB90496.1"/>
    <property type="molecule type" value="Genomic_DNA"/>
</dbReference>
<proteinExistence type="predicted"/>
<feature type="transmembrane region" description="Helical" evidence="1">
    <location>
        <begin position="57"/>
        <end position="80"/>
    </location>
</feature>
<feature type="transmembrane region" description="Helical" evidence="1">
    <location>
        <begin position="31"/>
        <end position="51"/>
    </location>
</feature>
<dbReference type="AlphaFoldDB" id="A0A134CE50"/>
<feature type="transmembrane region" description="Helical" evidence="1">
    <location>
        <begin position="6"/>
        <end position="24"/>
    </location>
</feature>